<dbReference type="PRINTS" id="PR01950">
    <property type="entry name" value="LANCSUPER"/>
</dbReference>
<name>A0ABY7D9M1_MYAAR</name>
<keyword evidence="2" id="KW-1185">Reference proteome</keyword>
<organism evidence="1 2">
    <name type="scientific">Mya arenaria</name>
    <name type="common">Soft-shell clam</name>
    <dbReference type="NCBI Taxonomy" id="6604"/>
    <lineage>
        <taxon>Eukaryota</taxon>
        <taxon>Metazoa</taxon>
        <taxon>Spiralia</taxon>
        <taxon>Lophotrochozoa</taxon>
        <taxon>Mollusca</taxon>
        <taxon>Bivalvia</taxon>
        <taxon>Autobranchia</taxon>
        <taxon>Heteroconchia</taxon>
        <taxon>Euheterodonta</taxon>
        <taxon>Imparidentia</taxon>
        <taxon>Neoheterodontei</taxon>
        <taxon>Myida</taxon>
        <taxon>Myoidea</taxon>
        <taxon>Myidae</taxon>
        <taxon>Mya</taxon>
    </lineage>
</organism>
<dbReference type="EMBL" id="CP111012">
    <property type="protein sequence ID" value="WAQ94347.1"/>
    <property type="molecule type" value="Genomic_DNA"/>
</dbReference>
<dbReference type="Gene3D" id="1.50.10.10">
    <property type="match status" value="2"/>
</dbReference>
<dbReference type="Pfam" id="PF05147">
    <property type="entry name" value="LANC_like"/>
    <property type="match status" value="2"/>
</dbReference>
<reference evidence="1" key="1">
    <citation type="submission" date="2022-11" db="EMBL/GenBank/DDBJ databases">
        <title>Centuries of genome instability and evolution in soft-shell clam transmissible cancer (bioRxiv).</title>
        <authorList>
            <person name="Hart S.F.M."/>
            <person name="Yonemitsu M.A."/>
            <person name="Giersch R.M."/>
            <person name="Beal B.F."/>
            <person name="Arriagada G."/>
            <person name="Davis B.W."/>
            <person name="Ostrander E.A."/>
            <person name="Goff S.P."/>
            <person name="Metzger M.J."/>
        </authorList>
    </citation>
    <scope>NUCLEOTIDE SEQUENCE</scope>
    <source>
        <strain evidence="1">MELC-2E11</strain>
        <tissue evidence="1">Siphon/mantle</tissue>
    </source>
</reference>
<proteinExistence type="predicted"/>
<dbReference type="PANTHER" id="PTHR12736:SF21">
    <property type="entry name" value="LANC-LIKE PROTEIN 2"/>
    <property type="match status" value="1"/>
</dbReference>
<dbReference type="CDD" id="cd04794">
    <property type="entry name" value="euk_LANCL"/>
    <property type="match status" value="1"/>
</dbReference>
<dbReference type="SMART" id="SM01260">
    <property type="entry name" value="LANC_like"/>
    <property type="match status" value="1"/>
</dbReference>
<dbReference type="Proteomes" id="UP001164746">
    <property type="component" value="Chromosome 1"/>
</dbReference>
<evidence type="ECO:0000313" key="1">
    <source>
        <dbReference type="EMBL" id="WAQ94347.1"/>
    </source>
</evidence>
<dbReference type="PANTHER" id="PTHR12736">
    <property type="entry name" value="LANC-LIKE PROTEIN"/>
    <property type="match status" value="1"/>
</dbReference>
<evidence type="ECO:0000313" key="2">
    <source>
        <dbReference type="Proteomes" id="UP001164746"/>
    </source>
</evidence>
<sequence length="317" mass="35667">MGDRHYENNIKDYGGEDLVGSDGKLIDKYCTPLKQGIEHMLERLYTGLENEDDDNYSGRRISFLCGDAGPLALGAVVYSKLGNTAASADCIKRLEALHKAVCEDPSLPDELLYGRVGYMYALLLVRKHCGNDSIHMDIVLQVYKCVIDSGLHMSQQQRWKHPLMYAWHDKHYLGAAHGLAGIYYMLMQVSDSSVQKYIQELVRPSLEWMLTLQFPSGNCPSSLGSSTGDKLRGLLRKGYGICHGTTGNAYAFLAMYQLTDDKKYLHRAYEFGMFCIHQRPPRIPDAPYSMFEGLAGTIYFLVELLTPSEARFPAFAF</sequence>
<dbReference type="InterPro" id="IPR007822">
    <property type="entry name" value="LANC-like"/>
</dbReference>
<dbReference type="SUPFAM" id="SSF158745">
    <property type="entry name" value="LanC-like"/>
    <property type="match status" value="1"/>
</dbReference>
<protein>
    <submittedName>
        <fullName evidence="1">LANC2-like protein</fullName>
    </submittedName>
</protein>
<dbReference type="InterPro" id="IPR012341">
    <property type="entry name" value="6hp_glycosidase-like_sf"/>
</dbReference>
<gene>
    <name evidence="1" type="ORF">MAR_006818</name>
</gene>
<accession>A0ABY7D9M1</accession>